<dbReference type="InterPro" id="IPR015410">
    <property type="entry name" value="DUF1985"/>
</dbReference>
<organism evidence="2 3">
    <name type="scientific">Dipteronia dyeriana</name>
    <dbReference type="NCBI Taxonomy" id="168575"/>
    <lineage>
        <taxon>Eukaryota</taxon>
        <taxon>Viridiplantae</taxon>
        <taxon>Streptophyta</taxon>
        <taxon>Embryophyta</taxon>
        <taxon>Tracheophyta</taxon>
        <taxon>Spermatophyta</taxon>
        <taxon>Magnoliopsida</taxon>
        <taxon>eudicotyledons</taxon>
        <taxon>Gunneridae</taxon>
        <taxon>Pentapetalae</taxon>
        <taxon>rosids</taxon>
        <taxon>malvids</taxon>
        <taxon>Sapindales</taxon>
        <taxon>Sapindaceae</taxon>
        <taxon>Hippocastanoideae</taxon>
        <taxon>Acereae</taxon>
        <taxon>Dipteronia</taxon>
    </lineage>
</organism>
<evidence type="ECO:0000313" key="2">
    <source>
        <dbReference type="EMBL" id="KAK2648680.1"/>
    </source>
</evidence>
<dbReference type="EMBL" id="JANJYI010000005">
    <property type="protein sequence ID" value="KAK2648680.1"/>
    <property type="molecule type" value="Genomic_DNA"/>
</dbReference>
<proteinExistence type="predicted"/>
<evidence type="ECO:0000313" key="3">
    <source>
        <dbReference type="Proteomes" id="UP001280121"/>
    </source>
</evidence>
<evidence type="ECO:0000259" key="1">
    <source>
        <dbReference type="Pfam" id="PF09331"/>
    </source>
</evidence>
<accession>A0AAD9U685</accession>
<sequence length="219" mass="25525">MKIPRNIKTKSNLSFSKSEKSKSETFGKLIDYNETNGEVTGTKMRNRLRDLLKTPQGDWYEGKLTRHDNFDALAHIDDSLNRVPVEFTDKDRRQFMASCFGHFLTMNREIKFSGNQSVRFSKVEFCLITGLRLGVIPDTIMYAELENDIHQRYFPGADEVSLVEIRGVVTVGEFEEEYDAVKLCLIYMSNWILMGVDERFKIPVWQFRLVEDLNELNVF</sequence>
<keyword evidence="3" id="KW-1185">Reference proteome</keyword>
<feature type="non-terminal residue" evidence="2">
    <location>
        <position position="219"/>
    </location>
</feature>
<dbReference type="PANTHER" id="PTHR48449:SF1">
    <property type="entry name" value="DUF1985 DOMAIN-CONTAINING PROTEIN"/>
    <property type="match status" value="1"/>
</dbReference>
<dbReference type="Pfam" id="PF09331">
    <property type="entry name" value="DUF1985"/>
    <property type="match status" value="1"/>
</dbReference>
<dbReference type="PANTHER" id="PTHR48449">
    <property type="entry name" value="DUF1985 DOMAIN-CONTAINING PROTEIN"/>
    <property type="match status" value="1"/>
</dbReference>
<comment type="caution">
    <text evidence="2">The sequence shown here is derived from an EMBL/GenBank/DDBJ whole genome shotgun (WGS) entry which is preliminary data.</text>
</comment>
<dbReference type="AlphaFoldDB" id="A0AAD9U685"/>
<name>A0AAD9U685_9ROSI</name>
<feature type="domain" description="DUF1985" evidence="1">
    <location>
        <begin position="115"/>
        <end position="216"/>
    </location>
</feature>
<gene>
    <name evidence="2" type="ORF">Ddye_016169</name>
</gene>
<dbReference type="Proteomes" id="UP001280121">
    <property type="component" value="Unassembled WGS sequence"/>
</dbReference>
<reference evidence="2" key="1">
    <citation type="journal article" date="2023" name="Plant J.">
        <title>Genome sequences and population genomics provide insights into the demographic history, inbreeding, and mutation load of two 'living fossil' tree species of Dipteronia.</title>
        <authorList>
            <person name="Feng Y."/>
            <person name="Comes H.P."/>
            <person name="Chen J."/>
            <person name="Zhu S."/>
            <person name="Lu R."/>
            <person name="Zhang X."/>
            <person name="Li P."/>
            <person name="Qiu J."/>
            <person name="Olsen K.M."/>
            <person name="Qiu Y."/>
        </authorList>
    </citation>
    <scope>NUCLEOTIDE SEQUENCE</scope>
    <source>
        <strain evidence="2">KIB01</strain>
    </source>
</reference>
<protein>
    <recommendedName>
        <fullName evidence="1">DUF1985 domain-containing protein</fullName>
    </recommendedName>
</protein>